<dbReference type="SUPFAM" id="SSF51735">
    <property type="entry name" value="NAD(P)-binding Rossmann-fold domains"/>
    <property type="match status" value="1"/>
</dbReference>
<reference evidence="2 3" key="1">
    <citation type="submission" date="2018-06" db="EMBL/GenBank/DDBJ databases">
        <title>Genomic Encyclopedia of Type Strains, Phase IV (KMG-IV): sequencing the most valuable type-strain genomes for metagenomic binning, comparative biology and taxonomic classification.</title>
        <authorList>
            <person name="Goeker M."/>
        </authorList>
    </citation>
    <scope>NUCLEOTIDE SEQUENCE [LARGE SCALE GENOMIC DNA]</scope>
    <source>
        <strain evidence="2 3">DSM 24032</strain>
    </source>
</reference>
<sequence>MQSKPINLGIVGVGKIVQDQHLPSIRSNSDFHLLATASRNGVVPGVAAYKTIEAMVAAEPELHAVALCMPPQYRFAAAQVALQHGLHVLLEKPPGATVSEVNELVALANGKGLSLYATWHSRHGSAVSVAKQRLASSVVQSVKLTWKEDVRKWHPGQDWIWQAGGLGVFDPGINGLSILTDVLSESMFVSSAHLEFPENRAAPIAASINFISASGKRIPAEFDWRQTGDEVWDIEFITSDGLIKISHGGGSLSVDGQLVELPESSEYCEYQAIYARFSELIQQAQSDVDLRPLQLVADAFMLAERSTVAAFTG</sequence>
<evidence type="ECO:0000259" key="1">
    <source>
        <dbReference type="Pfam" id="PF01408"/>
    </source>
</evidence>
<dbReference type="AlphaFoldDB" id="A0A395JPL6"/>
<organism evidence="2 3">
    <name type="scientific">Arenicella xantha</name>
    <dbReference type="NCBI Taxonomy" id="644221"/>
    <lineage>
        <taxon>Bacteria</taxon>
        <taxon>Pseudomonadati</taxon>
        <taxon>Pseudomonadota</taxon>
        <taxon>Gammaproteobacteria</taxon>
        <taxon>Arenicellales</taxon>
        <taxon>Arenicellaceae</taxon>
        <taxon>Arenicella</taxon>
    </lineage>
</organism>
<dbReference type="PANTHER" id="PTHR43818">
    <property type="entry name" value="BCDNA.GH03377"/>
    <property type="match status" value="1"/>
</dbReference>
<dbReference type="GO" id="GO:0000166">
    <property type="term" value="F:nucleotide binding"/>
    <property type="evidence" value="ECO:0007669"/>
    <property type="project" value="InterPro"/>
</dbReference>
<dbReference type="RefSeq" id="WP_113954280.1">
    <property type="nucleotide sequence ID" value="NZ_QNRT01000002.1"/>
</dbReference>
<dbReference type="InterPro" id="IPR000683">
    <property type="entry name" value="Gfo/Idh/MocA-like_OxRdtase_N"/>
</dbReference>
<dbReference type="Pfam" id="PF01408">
    <property type="entry name" value="GFO_IDH_MocA"/>
    <property type="match status" value="1"/>
</dbReference>
<evidence type="ECO:0000313" key="2">
    <source>
        <dbReference type="EMBL" id="RBP51518.1"/>
    </source>
</evidence>
<protein>
    <submittedName>
        <fullName evidence="2">D-galactose 1-dehydrogenase</fullName>
    </submittedName>
</protein>
<feature type="domain" description="Gfo/Idh/MocA-like oxidoreductase N-terminal" evidence="1">
    <location>
        <begin position="6"/>
        <end position="115"/>
    </location>
</feature>
<evidence type="ECO:0000313" key="3">
    <source>
        <dbReference type="Proteomes" id="UP000253083"/>
    </source>
</evidence>
<dbReference type="Proteomes" id="UP000253083">
    <property type="component" value="Unassembled WGS sequence"/>
</dbReference>
<comment type="caution">
    <text evidence="2">The sequence shown here is derived from an EMBL/GenBank/DDBJ whole genome shotgun (WGS) entry which is preliminary data.</text>
</comment>
<accession>A0A395JPL6</accession>
<dbReference type="EMBL" id="QNRT01000002">
    <property type="protein sequence ID" value="RBP51518.1"/>
    <property type="molecule type" value="Genomic_DNA"/>
</dbReference>
<gene>
    <name evidence="2" type="ORF">DFR28_102948</name>
</gene>
<name>A0A395JPL6_9GAMM</name>
<keyword evidence="3" id="KW-1185">Reference proteome</keyword>
<proteinExistence type="predicted"/>
<dbReference type="InterPro" id="IPR036291">
    <property type="entry name" value="NAD(P)-bd_dom_sf"/>
</dbReference>
<dbReference type="InParanoid" id="A0A395JPL6"/>
<dbReference type="Gene3D" id="3.40.50.720">
    <property type="entry name" value="NAD(P)-binding Rossmann-like Domain"/>
    <property type="match status" value="1"/>
</dbReference>
<dbReference type="OrthoDB" id="9813657at2"/>
<dbReference type="PANTHER" id="PTHR43818:SF7">
    <property type="entry name" value="DEHYDROGENASE"/>
    <property type="match status" value="1"/>
</dbReference>
<dbReference type="InterPro" id="IPR050463">
    <property type="entry name" value="Gfo/Idh/MocA_oxidrdct_glycsds"/>
</dbReference>
<dbReference type="Gene3D" id="3.30.360.10">
    <property type="entry name" value="Dihydrodipicolinate Reductase, domain 2"/>
    <property type="match status" value="1"/>
</dbReference>